<dbReference type="EMBL" id="FUZT01000019">
    <property type="protein sequence ID" value="SKC89385.1"/>
    <property type="molecule type" value="Genomic_DNA"/>
</dbReference>
<evidence type="ECO:0000313" key="1">
    <source>
        <dbReference type="EMBL" id="SKC89385.1"/>
    </source>
</evidence>
<reference evidence="2" key="1">
    <citation type="submission" date="2017-02" db="EMBL/GenBank/DDBJ databases">
        <authorList>
            <person name="Varghese N."/>
            <person name="Submissions S."/>
        </authorList>
    </citation>
    <scope>NUCLEOTIDE SEQUENCE [LARGE SCALE GENOMIC DNA]</scope>
    <source>
        <strain evidence="2">M1</strain>
    </source>
</reference>
<keyword evidence="2" id="KW-1185">Reference proteome</keyword>
<gene>
    <name evidence="1" type="ORF">SAMN02194393_05023</name>
</gene>
<name>A0A1T5MMD6_9FIRM</name>
<sequence length="103" mass="11990">MALITADYELLDLQSNTGMAEGEDYQNYTYNEAKTVAMNFVKETNLLGKDYTFLGNRDEEMKSINEQNGSLSFFFTFQYDENKRAVIVVDKENEKVERFILDD</sequence>
<evidence type="ECO:0000313" key="2">
    <source>
        <dbReference type="Proteomes" id="UP000190285"/>
    </source>
</evidence>
<accession>A0A1T5MMD6</accession>
<dbReference type="STRING" id="36842.SAMN02194393_05023"/>
<evidence type="ECO:0008006" key="3">
    <source>
        <dbReference type="Google" id="ProtNLM"/>
    </source>
</evidence>
<proteinExistence type="predicted"/>
<dbReference type="AlphaFoldDB" id="A0A1T5MMD6"/>
<protein>
    <recommendedName>
        <fullName evidence="3">Peptidase propeptide and YPEB domain-containing protein</fullName>
    </recommendedName>
</protein>
<dbReference type="RefSeq" id="WP_079495614.1">
    <property type="nucleotide sequence ID" value="NZ_FUZT01000019.1"/>
</dbReference>
<dbReference type="Proteomes" id="UP000190285">
    <property type="component" value="Unassembled WGS sequence"/>
</dbReference>
<organism evidence="1 2">
    <name type="scientific">Maledivibacter halophilus</name>
    <dbReference type="NCBI Taxonomy" id="36842"/>
    <lineage>
        <taxon>Bacteria</taxon>
        <taxon>Bacillati</taxon>
        <taxon>Bacillota</taxon>
        <taxon>Clostridia</taxon>
        <taxon>Peptostreptococcales</taxon>
        <taxon>Caminicellaceae</taxon>
        <taxon>Maledivibacter</taxon>
    </lineage>
</organism>
<dbReference type="OrthoDB" id="9810148at2"/>